<comment type="similarity">
    <text evidence="2">Belongs to the PA-phosphatase related phosphoesterase family.</text>
</comment>
<evidence type="ECO:0000256" key="3">
    <source>
        <dbReference type="ARBA" id="ARBA00022692"/>
    </source>
</evidence>
<evidence type="ECO:0000256" key="6">
    <source>
        <dbReference type="SAM" id="Phobius"/>
    </source>
</evidence>
<keyword evidence="4 6" id="KW-1133">Transmembrane helix</keyword>
<dbReference type="AlphaFoldDB" id="A0ABD0YGX2"/>
<gene>
    <name evidence="8" type="ORF">AAG570_013327</name>
</gene>
<dbReference type="CDD" id="cd03384">
    <property type="entry name" value="PAP2_wunen"/>
    <property type="match status" value="1"/>
</dbReference>
<comment type="subcellular location">
    <subcellularLocation>
        <location evidence="1">Membrane</location>
        <topology evidence="1">Multi-pass membrane protein</topology>
    </subcellularLocation>
</comment>
<dbReference type="Proteomes" id="UP001558652">
    <property type="component" value="Unassembled WGS sequence"/>
</dbReference>
<feature type="transmembrane region" description="Helical" evidence="6">
    <location>
        <begin position="198"/>
        <end position="216"/>
    </location>
</feature>
<dbReference type="InterPro" id="IPR043216">
    <property type="entry name" value="PAP-like"/>
</dbReference>
<dbReference type="PANTHER" id="PTHR10165">
    <property type="entry name" value="LIPID PHOSPHATE PHOSPHATASE"/>
    <property type="match status" value="1"/>
</dbReference>
<dbReference type="Gene3D" id="1.20.144.10">
    <property type="entry name" value="Phosphatidic acid phosphatase type 2/haloperoxidase"/>
    <property type="match status" value="1"/>
</dbReference>
<keyword evidence="9" id="KW-1185">Reference proteome</keyword>
<feature type="transmembrane region" description="Helical" evidence="6">
    <location>
        <begin position="228"/>
        <end position="248"/>
    </location>
</feature>
<feature type="domain" description="Phosphatidic acid phosphatase type 2/haloperoxidase" evidence="7">
    <location>
        <begin position="99"/>
        <end position="243"/>
    </location>
</feature>
<feature type="transmembrane region" description="Helical" evidence="6">
    <location>
        <begin position="42"/>
        <end position="61"/>
    </location>
</feature>
<evidence type="ECO:0000313" key="8">
    <source>
        <dbReference type="EMBL" id="KAL1130389.1"/>
    </source>
</evidence>
<name>A0ABD0YGX2_9HEMI</name>
<evidence type="ECO:0000259" key="7">
    <source>
        <dbReference type="SMART" id="SM00014"/>
    </source>
</evidence>
<dbReference type="GO" id="GO:0016020">
    <property type="term" value="C:membrane"/>
    <property type="evidence" value="ECO:0007669"/>
    <property type="project" value="UniProtKB-SubCell"/>
</dbReference>
<reference evidence="8 9" key="1">
    <citation type="submission" date="2024-07" db="EMBL/GenBank/DDBJ databases">
        <title>Chromosome-level genome assembly of the water stick insect Ranatra chinensis (Heteroptera: Nepidae).</title>
        <authorList>
            <person name="Liu X."/>
        </authorList>
    </citation>
    <scope>NUCLEOTIDE SEQUENCE [LARGE SCALE GENOMIC DNA]</scope>
    <source>
        <strain evidence="8">Cailab_2021Rc</strain>
        <tissue evidence="8">Muscle</tissue>
    </source>
</reference>
<proteinExistence type="inferred from homology"/>
<sequence length="258" mass="29349">VLLFVAVGLPILILFLFGEPYKRGFFCDDESIKYPYKDSTVSNTVLYIVGLGVTVLIVRLFQMLLVELMHWWRGDENGHTFKLCGKHIPLWLSNSYKVIGVFGFGAVCSQLLTDIGKYSIGRLRPHFMDICSPNISCDMPENQHKYIETFTCNGGDEKLLRDARLSFPSGHSSFSAYTMLYLVIYLQCRLNWKGSYLLRHVVQFCCLAMVWGTALSRVSNYKHHWSDVTAGLIIGIVVAIVNVSFIYLQTFLSINCPF</sequence>
<dbReference type="EMBL" id="JBFDAA010000008">
    <property type="protein sequence ID" value="KAL1130389.1"/>
    <property type="molecule type" value="Genomic_DNA"/>
</dbReference>
<keyword evidence="5 6" id="KW-0472">Membrane</keyword>
<dbReference type="SMART" id="SM00014">
    <property type="entry name" value="acidPPc"/>
    <property type="match status" value="1"/>
</dbReference>
<dbReference type="InterPro" id="IPR036938">
    <property type="entry name" value="PAP2/HPO_sf"/>
</dbReference>
<dbReference type="Pfam" id="PF01569">
    <property type="entry name" value="PAP2"/>
    <property type="match status" value="1"/>
</dbReference>
<dbReference type="InterPro" id="IPR000326">
    <property type="entry name" value="PAP2/HPO"/>
</dbReference>
<feature type="non-terminal residue" evidence="8">
    <location>
        <position position="1"/>
    </location>
</feature>
<evidence type="ECO:0000256" key="2">
    <source>
        <dbReference type="ARBA" id="ARBA00008816"/>
    </source>
</evidence>
<dbReference type="PANTHER" id="PTHR10165:SF197">
    <property type="entry name" value="FI04477P-RELATED"/>
    <property type="match status" value="1"/>
</dbReference>
<protein>
    <recommendedName>
        <fullName evidence="7">Phosphatidic acid phosphatase type 2/haloperoxidase domain-containing protein</fullName>
    </recommendedName>
</protein>
<evidence type="ECO:0000256" key="1">
    <source>
        <dbReference type="ARBA" id="ARBA00004141"/>
    </source>
</evidence>
<dbReference type="SUPFAM" id="SSF48317">
    <property type="entry name" value="Acid phosphatase/Vanadium-dependent haloperoxidase"/>
    <property type="match status" value="1"/>
</dbReference>
<accession>A0ABD0YGX2</accession>
<evidence type="ECO:0000256" key="5">
    <source>
        <dbReference type="ARBA" id="ARBA00023136"/>
    </source>
</evidence>
<evidence type="ECO:0000313" key="9">
    <source>
        <dbReference type="Proteomes" id="UP001558652"/>
    </source>
</evidence>
<organism evidence="8 9">
    <name type="scientific">Ranatra chinensis</name>
    <dbReference type="NCBI Taxonomy" id="642074"/>
    <lineage>
        <taxon>Eukaryota</taxon>
        <taxon>Metazoa</taxon>
        <taxon>Ecdysozoa</taxon>
        <taxon>Arthropoda</taxon>
        <taxon>Hexapoda</taxon>
        <taxon>Insecta</taxon>
        <taxon>Pterygota</taxon>
        <taxon>Neoptera</taxon>
        <taxon>Paraneoptera</taxon>
        <taxon>Hemiptera</taxon>
        <taxon>Heteroptera</taxon>
        <taxon>Panheteroptera</taxon>
        <taxon>Nepomorpha</taxon>
        <taxon>Nepidae</taxon>
        <taxon>Ranatrinae</taxon>
        <taxon>Ranatra</taxon>
    </lineage>
</organism>
<evidence type="ECO:0000256" key="4">
    <source>
        <dbReference type="ARBA" id="ARBA00022989"/>
    </source>
</evidence>
<comment type="caution">
    <text evidence="8">The sequence shown here is derived from an EMBL/GenBank/DDBJ whole genome shotgun (WGS) entry which is preliminary data.</text>
</comment>
<keyword evidence="3 6" id="KW-0812">Transmembrane</keyword>